<keyword evidence="3" id="KW-1185">Reference proteome</keyword>
<protein>
    <submittedName>
        <fullName evidence="2">CLUMA_CG003355, isoform A</fullName>
    </submittedName>
</protein>
<dbReference type="Proteomes" id="UP000183832">
    <property type="component" value="Unassembled WGS sequence"/>
</dbReference>
<reference evidence="2 3" key="1">
    <citation type="submission" date="2015-04" db="EMBL/GenBank/DDBJ databases">
        <authorList>
            <person name="Syromyatnikov M.Y."/>
            <person name="Popov V.N."/>
        </authorList>
    </citation>
    <scope>NUCLEOTIDE SEQUENCE [LARGE SCALE GENOMIC DNA]</scope>
</reference>
<evidence type="ECO:0000313" key="2">
    <source>
        <dbReference type="EMBL" id="CRK89554.1"/>
    </source>
</evidence>
<dbReference type="AlphaFoldDB" id="A0A1J1HPU3"/>
<feature type="chain" id="PRO_5012294797" evidence="1">
    <location>
        <begin position="17"/>
        <end position="65"/>
    </location>
</feature>
<dbReference type="EMBL" id="CVRI01000013">
    <property type="protein sequence ID" value="CRK89554.1"/>
    <property type="molecule type" value="Genomic_DNA"/>
</dbReference>
<sequence length="65" mass="7255">MLRILICICLCNSTTACLYWKHVKDKVMRSLKLTLIDFAKCVANSLKKSKQILSGRLLCAPGVSL</sequence>
<accession>A0A1J1HPU3</accession>
<name>A0A1J1HPU3_9DIPT</name>
<evidence type="ECO:0000256" key="1">
    <source>
        <dbReference type="SAM" id="SignalP"/>
    </source>
</evidence>
<evidence type="ECO:0000313" key="3">
    <source>
        <dbReference type="Proteomes" id="UP000183832"/>
    </source>
</evidence>
<proteinExistence type="predicted"/>
<feature type="signal peptide" evidence="1">
    <location>
        <begin position="1"/>
        <end position="16"/>
    </location>
</feature>
<dbReference type="PROSITE" id="PS51257">
    <property type="entry name" value="PROKAR_LIPOPROTEIN"/>
    <property type="match status" value="1"/>
</dbReference>
<organism evidence="2 3">
    <name type="scientific">Clunio marinus</name>
    <dbReference type="NCBI Taxonomy" id="568069"/>
    <lineage>
        <taxon>Eukaryota</taxon>
        <taxon>Metazoa</taxon>
        <taxon>Ecdysozoa</taxon>
        <taxon>Arthropoda</taxon>
        <taxon>Hexapoda</taxon>
        <taxon>Insecta</taxon>
        <taxon>Pterygota</taxon>
        <taxon>Neoptera</taxon>
        <taxon>Endopterygota</taxon>
        <taxon>Diptera</taxon>
        <taxon>Nematocera</taxon>
        <taxon>Chironomoidea</taxon>
        <taxon>Chironomidae</taxon>
        <taxon>Clunio</taxon>
    </lineage>
</organism>
<gene>
    <name evidence="2" type="ORF">CLUMA_CG003355</name>
</gene>
<keyword evidence="1" id="KW-0732">Signal</keyword>